<dbReference type="Proteomes" id="UP000269793">
    <property type="component" value="Chromosome IV"/>
</dbReference>
<dbReference type="InterPro" id="IPR008250">
    <property type="entry name" value="ATPase_P-typ_transduc_dom_A_sf"/>
</dbReference>
<feature type="compositionally biased region" description="Basic and acidic residues" evidence="16">
    <location>
        <begin position="56"/>
        <end position="67"/>
    </location>
</feature>
<sequence>MITHPYERIGDNAPSNPGGKCPPPIAVYDFDHVNRRHTRAQTSASSDQTQFATLENDSHEKTMEMKESVSQSSPNGRSDDLSHVTDSSNKQAYESSRMNCGEYNPVLQNTDHGKGDDDGNSGCLSSFLSLFNGRKRKAAKAAQLKEELEKRLWSDPGPFRFKPGELCSLIDPEDFSKLERMGGIDGLLEGLMTSSDNGICIDPAPSSDSSIAETGTIAQRVQVYGANLLPERKSKSLLMLMWLALQDKILILLIIAAIVSLALGLYTDFTPPQEMQPCVHPEPGKRECPAPPVDWVEGVAILVAVIVVDLVGSLNDWQKERQFRVLDAKKESRPITVQRDGKKHLVDIHDVVVGDVVSLDPGEIVAFDGVILRSHNIKCDESSVTGESDMIQKISYQEFLSEKRHGSTNHKSVFMISGSKVLEGVGDFVVTAVGPLSMNGKLMMSLRDEPEDTPLQTKLNQLAEMISKLGSAAGILMFIALMIRFFVRLGRDSHVDGKEYGESFIDILIISVTLVVVAVPEGLPLAVTLALAFATRRMSNRNLLVRILGSCETMANATCICTDKTGTLTQNNMSVVAGCIGSEMPFHDEVKLEAENAKVSENGIGLGSLTNELPSSIRNVLVQSICINSTAFIPRSTDESDHFVTSTIKKPWWARLISRGSPSAALLKAAQGEVSFVGSKTESALLNLVRRMDWADYEQVRKAADVVQVFPFGSKRKGMGVAVRTDTGVRLYVKGASEILLESSTKLVSVAMSKASASQSIEVISMNEKCRQQLSDTITDYASQSLRTLGLCYRDFDVWPPPGIQTNDLGETAYEDVAKDLTLLGVVAIEDPLRRGVTEAVRACGKAGVNVKMCTGDNILTASSIGKQSGIYRPGGVAIEGPVFRQLSHADLVELAPHLHILARSSPEDKKTLTNTLKDLGEIVAVTGDGTNDGPALKSANVGFSMGIAGSEVAKEASDIVLLDDNFSSIVNAIMWGRCVNDAVRKFLQFQITVNIVAVVITFVSSVSDRDQNSVLTPVQLLWLNLIMDTLAALALATDPADPKSLERKPDRSTAPLITPEMWKLITVQSIYQIILILVLKYRGMDILNSHSDNIAIDLVHNVELNTLIFNVFVWCQLFNQVNARRLDRHLNIFYNIHKNIWFLAILLFEIGCQILIIFVGGATFNVRRISGRDWGISIVAGLVSWPLGIVTRLIPTKPIEDLMIRLKLMKDSKELPTKMAKTSTESLAAEWNEPAIGEIAKQIGTFSRIRGGRLRASNLVLKSDAKFMRENDVHPQQIMAMVPALVGTSVGGMWKMSKQGANSYDEAQEKVPASLLFQQGKIVFHPDTPSDHPFLLRLQS</sequence>
<keyword evidence="7 15" id="KW-0106">Calcium</keyword>
<feature type="transmembrane region" description="Helical" evidence="15">
    <location>
        <begin position="295"/>
        <end position="314"/>
    </location>
</feature>
<dbReference type="PANTHER" id="PTHR24093">
    <property type="entry name" value="CATION TRANSPORTING ATPASE"/>
    <property type="match status" value="1"/>
</dbReference>
<keyword evidence="9" id="KW-0460">Magnesium</keyword>
<feature type="region of interest" description="Disordered" evidence="16">
    <location>
        <begin position="1"/>
        <end position="25"/>
    </location>
</feature>
<organism evidence="18 19">
    <name type="scientific">Malassezia restricta (strain ATCC 96810 / NBRC 103918 / CBS 7877)</name>
    <name type="common">Seborrheic dermatitis infection agent</name>
    <dbReference type="NCBI Taxonomy" id="425264"/>
    <lineage>
        <taxon>Eukaryota</taxon>
        <taxon>Fungi</taxon>
        <taxon>Dikarya</taxon>
        <taxon>Basidiomycota</taxon>
        <taxon>Ustilaginomycotina</taxon>
        <taxon>Malasseziomycetes</taxon>
        <taxon>Malasseziales</taxon>
        <taxon>Malasseziaceae</taxon>
        <taxon>Malassezia</taxon>
    </lineage>
</organism>
<feature type="transmembrane region" description="Helical" evidence="15">
    <location>
        <begin position="1141"/>
        <end position="1163"/>
    </location>
</feature>
<dbReference type="Pfam" id="PF00122">
    <property type="entry name" value="E1-E2_ATPase"/>
    <property type="match status" value="1"/>
</dbReference>
<evidence type="ECO:0000256" key="11">
    <source>
        <dbReference type="ARBA" id="ARBA00022989"/>
    </source>
</evidence>
<keyword evidence="5" id="KW-0479">Metal-binding</keyword>
<keyword evidence="11 15" id="KW-1133">Transmembrane helix</keyword>
<dbReference type="Gene3D" id="3.40.50.1000">
    <property type="entry name" value="HAD superfamily/HAD-like"/>
    <property type="match status" value="1"/>
</dbReference>
<evidence type="ECO:0000313" key="18">
    <source>
        <dbReference type="EMBL" id="AYO43264.1"/>
    </source>
</evidence>
<evidence type="ECO:0000259" key="17">
    <source>
        <dbReference type="SMART" id="SM00831"/>
    </source>
</evidence>
<dbReference type="NCBIfam" id="TIGR01517">
    <property type="entry name" value="ATPase-IIB_Ca"/>
    <property type="match status" value="1"/>
</dbReference>
<keyword evidence="6 15" id="KW-0547">Nucleotide-binding</keyword>
<dbReference type="PROSITE" id="PS00154">
    <property type="entry name" value="ATPASE_E1_E2"/>
    <property type="match status" value="1"/>
</dbReference>
<evidence type="ECO:0000256" key="12">
    <source>
        <dbReference type="ARBA" id="ARBA00023065"/>
    </source>
</evidence>
<evidence type="ECO:0000256" key="13">
    <source>
        <dbReference type="ARBA" id="ARBA00023136"/>
    </source>
</evidence>
<evidence type="ECO:0000256" key="3">
    <source>
        <dbReference type="ARBA" id="ARBA00022568"/>
    </source>
</evidence>
<keyword evidence="19" id="KW-1185">Reference proteome</keyword>
<dbReference type="Pfam" id="PF00689">
    <property type="entry name" value="Cation_ATPase_C"/>
    <property type="match status" value="1"/>
</dbReference>
<keyword evidence="10" id="KW-1278">Translocase</keyword>
<protein>
    <recommendedName>
        <fullName evidence="15">Calcium-transporting ATPase</fullName>
        <ecNumber evidence="15">7.2.2.10</ecNumber>
    </recommendedName>
</protein>
<dbReference type="VEuPathDB" id="FungiDB:DNF11_2314"/>
<dbReference type="InterPro" id="IPR006408">
    <property type="entry name" value="P-type_ATPase_IIB"/>
</dbReference>
<keyword evidence="13 15" id="KW-0472">Membrane</keyword>
<feature type="transmembrane region" description="Helical" evidence="15">
    <location>
        <begin position="469"/>
        <end position="487"/>
    </location>
</feature>
<dbReference type="SUPFAM" id="SSF81653">
    <property type="entry name" value="Calcium ATPase, transduction domain A"/>
    <property type="match status" value="1"/>
</dbReference>
<dbReference type="GO" id="GO:0006874">
    <property type="term" value="P:intracellular calcium ion homeostasis"/>
    <property type="evidence" value="ECO:0007669"/>
    <property type="project" value="TreeGrafter"/>
</dbReference>
<dbReference type="InterPro" id="IPR018303">
    <property type="entry name" value="ATPase_P-typ_P_site"/>
</dbReference>
<comment type="function">
    <text evidence="15">Catalyzes the hydrolysis of ATP coupled with the transport of calcium.</text>
</comment>
<feature type="region of interest" description="Disordered" evidence="16">
    <location>
        <begin position="56"/>
        <end position="94"/>
    </location>
</feature>
<keyword evidence="8 15" id="KW-0067">ATP-binding</keyword>
<name>A0A3G2S5D1_MALR7</name>
<evidence type="ECO:0000256" key="14">
    <source>
        <dbReference type="ARBA" id="ARBA00048694"/>
    </source>
</evidence>
<dbReference type="InterPro" id="IPR023214">
    <property type="entry name" value="HAD_sf"/>
</dbReference>
<comment type="catalytic activity">
    <reaction evidence="14 15">
        <text>Ca(2+)(in) + ATP + H2O = Ca(2+)(out) + ADP + phosphate + H(+)</text>
        <dbReference type="Rhea" id="RHEA:18105"/>
        <dbReference type="ChEBI" id="CHEBI:15377"/>
        <dbReference type="ChEBI" id="CHEBI:15378"/>
        <dbReference type="ChEBI" id="CHEBI:29108"/>
        <dbReference type="ChEBI" id="CHEBI:30616"/>
        <dbReference type="ChEBI" id="CHEBI:43474"/>
        <dbReference type="ChEBI" id="CHEBI:456216"/>
        <dbReference type="EC" id="7.2.2.10"/>
    </reaction>
</comment>
<evidence type="ECO:0000256" key="8">
    <source>
        <dbReference type="ARBA" id="ARBA00022840"/>
    </source>
</evidence>
<keyword evidence="2 15" id="KW-0813">Transport</keyword>
<dbReference type="InterPro" id="IPR036412">
    <property type="entry name" value="HAD-like_sf"/>
</dbReference>
<gene>
    <name evidence="18" type="primary">pmc1</name>
    <name evidence="18" type="ORF">DNF11_2314</name>
</gene>
<dbReference type="InterPro" id="IPR044492">
    <property type="entry name" value="P_typ_ATPase_HD_dom"/>
</dbReference>
<dbReference type="OrthoDB" id="3352408at2759"/>
<dbReference type="GO" id="GO:0046872">
    <property type="term" value="F:metal ion binding"/>
    <property type="evidence" value="ECO:0007669"/>
    <property type="project" value="UniProtKB-KW"/>
</dbReference>
<dbReference type="SUPFAM" id="SSF56784">
    <property type="entry name" value="HAD-like"/>
    <property type="match status" value="1"/>
</dbReference>
<dbReference type="PANTHER" id="PTHR24093:SF369">
    <property type="entry name" value="CALCIUM-TRANSPORTING ATPASE"/>
    <property type="match status" value="1"/>
</dbReference>
<dbReference type="Gene3D" id="2.70.150.10">
    <property type="entry name" value="Calcium-transporting ATPase, cytoplasmic transduction domain A"/>
    <property type="match status" value="1"/>
</dbReference>
<dbReference type="SUPFAM" id="SSF81660">
    <property type="entry name" value="Metal cation-transporting ATPase, ATP-binding domain N"/>
    <property type="match status" value="1"/>
</dbReference>
<evidence type="ECO:0000256" key="4">
    <source>
        <dbReference type="ARBA" id="ARBA00022692"/>
    </source>
</evidence>
<dbReference type="FunFam" id="1.20.1110.10:FF:000002">
    <property type="entry name" value="Calcium-transporting ATPase"/>
    <property type="match status" value="1"/>
</dbReference>
<evidence type="ECO:0000256" key="7">
    <source>
        <dbReference type="ARBA" id="ARBA00022837"/>
    </source>
</evidence>
<dbReference type="EMBL" id="CP033151">
    <property type="protein sequence ID" value="AYO43264.1"/>
    <property type="molecule type" value="Genomic_DNA"/>
</dbReference>
<evidence type="ECO:0000256" key="6">
    <source>
        <dbReference type="ARBA" id="ARBA00022741"/>
    </source>
</evidence>
<keyword evidence="12 15" id="KW-0406">Ion transport</keyword>
<feature type="transmembrane region" description="Helical" evidence="15">
    <location>
        <begin position="1175"/>
        <end position="1196"/>
    </location>
</feature>
<comment type="caution">
    <text evidence="15">Lacks conserved residue(s) required for the propagation of feature annotation.</text>
</comment>
<dbReference type="SMART" id="SM00831">
    <property type="entry name" value="Cation_ATPase_N"/>
    <property type="match status" value="1"/>
</dbReference>
<dbReference type="SFLD" id="SFLDF00027">
    <property type="entry name" value="p-type_atpase"/>
    <property type="match status" value="1"/>
</dbReference>
<evidence type="ECO:0000256" key="10">
    <source>
        <dbReference type="ARBA" id="ARBA00022967"/>
    </source>
</evidence>
<dbReference type="GO" id="GO:0005388">
    <property type="term" value="F:P-type calcium transporter activity"/>
    <property type="evidence" value="ECO:0007669"/>
    <property type="project" value="UniProtKB-EC"/>
</dbReference>
<dbReference type="InterPro" id="IPR059000">
    <property type="entry name" value="ATPase_P-type_domA"/>
</dbReference>
<evidence type="ECO:0000256" key="2">
    <source>
        <dbReference type="ARBA" id="ARBA00022448"/>
    </source>
</evidence>
<evidence type="ECO:0000256" key="9">
    <source>
        <dbReference type="ARBA" id="ARBA00022842"/>
    </source>
</evidence>
<feature type="domain" description="Cation-transporting P-type ATPase N-terminal" evidence="17">
    <location>
        <begin position="190"/>
        <end position="265"/>
    </location>
</feature>
<dbReference type="InterPro" id="IPR001757">
    <property type="entry name" value="P_typ_ATPase"/>
</dbReference>
<dbReference type="SFLD" id="SFLDG00002">
    <property type="entry name" value="C1.7:_P-type_atpase_like"/>
    <property type="match status" value="1"/>
</dbReference>
<dbReference type="InterPro" id="IPR004014">
    <property type="entry name" value="ATPase_P-typ_cation-transptr_N"/>
</dbReference>
<keyword evidence="3 15" id="KW-0109">Calcium transport</keyword>
<dbReference type="PRINTS" id="PR00120">
    <property type="entry name" value="HATPASE"/>
</dbReference>
<dbReference type="EC" id="7.2.2.10" evidence="15"/>
<dbReference type="FunFam" id="2.70.150.10:FF:000028">
    <property type="entry name" value="Calcium-transporting ATPase"/>
    <property type="match status" value="1"/>
</dbReference>
<dbReference type="STRING" id="425264.A0A3G2S5D1"/>
<feature type="transmembrane region" description="Helical" evidence="15">
    <location>
        <begin position="249"/>
        <end position="267"/>
    </location>
</feature>
<dbReference type="GO" id="GO:0005524">
    <property type="term" value="F:ATP binding"/>
    <property type="evidence" value="ECO:0007669"/>
    <property type="project" value="UniProtKB-KW"/>
</dbReference>
<dbReference type="InterPro" id="IPR023298">
    <property type="entry name" value="ATPase_P-typ_TM_dom_sf"/>
</dbReference>
<dbReference type="Pfam" id="PF13246">
    <property type="entry name" value="Cation_ATPase"/>
    <property type="match status" value="1"/>
</dbReference>
<dbReference type="InterPro" id="IPR023299">
    <property type="entry name" value="ATPase_P-typ_cyto_dom_N"/>
</dbReference>
<dbReference type="NCBIfam" id="TIGR01494">
    <property type="entry name" value="ATPase_P-type"/>
    <property type="match status" value="2"/>
</dbReference>
<evidence type="ECO:0000256" key="15">
    <source>
        <dbReference type="RuleBase" id="RU361146"/>
    </source>
</evidence>
<comment type="similarity">
    <text evidence="15">Belongs to the cation transport ATPase (P-type) (TC 3.A.3) family.</text>
</comment>
<dbReference type="PRINTS" id="PR00119">
    <property type="entry name" value="CATATPASE"/>
</dbReference>
<feature type="compositionally biased region" description="Basic and acidic residues" evidence="16">
    <location>
        <begin position="1"/>
        <end position="10"/>
    </location>
</feature>
<feature type="transmembrane region" description="Helical" evidence="15">
    <location>
        <begin position="507"/>
        <end position="534"/>
    </location>
</feature>
<dbReference type="Pfam" id="PF00690">
    <property type="entry name" value="Cation_ATPase_N"/>
    <property type="match status" value="1"/>
</dbReference>
<keyword evidence="18" id="KW-0378">Hydrolase</keyword>
<accession>A0A3G2S5D1</accession>
<reference evidence="18 19" key="1">
    <citation type="submission" date="2018-10" db="EMBL/GenBank/DDBJ databases">
        <title>Complete genome sequence of Malassezia restricta CBS 7877.</title>
        <authorList>
            <person name="Morand S.C."/>
            <person name="Bertignac M."/>
            <person name="Iltis A."/>
            <person name="Kolder I."/>
            <person name="Pirovano W."/>
            <person name="Jourdain R."/>
            <person name="Clavaud C."/>
        </authorList>
    </citation>
    <scope>NUCLEOTIDE SEQUENCE [LARGE SCALE GENOMIC DNA]</scope>
    <source>
        <strain evidence="18 19">CBS 7877</strain>
    </source>
</reference>
<dbReference type="GO" id="GO:0005886">
    <property type="term" value="C:plasma membrane"/>
    <property type="evidence" value="ECO:0007669"/>
    <property type="project" value="TreeGrafter"/>
</dbReference>
<comment type="subcellular location">
    <subcellularLocation>
        <location evidence="1">Endomembrane system</location>
        <topology evidence="1">Multi-pass membrane protein</topology>
    </subcellularLocation>
    <subcellularLocation>
        <location evidence="15">Membrane</location>
        <topology evidence="15">Multi-pass membrane protein</topology>
    </subcellularLocation>
</comment>
<dbReference type="InterPro" id="IPR006068">
    <property type="entry name" value="ATPase_P-typ_cation-transptr_C"/>
</dbReference>
<dbReference type="FunFam" id="1.20.1110.10:FF:000039">
    <property type="entry name" value="Calcium-transporting ATPase"/>
    <property type="match status" value="1"/>
</dbReference>
<feature type="compositionally biased region" description="Polar residues" evidence="16">
    <location>
        <begin position="84"/>
        <end position="94"/>
    </location>
</feature>
<evidence type="ECO:0000256" key="16">
    <source>
        <dbReference type="SAM" id="MobiDB-lite"/>
    </source>
</evidence>
<evidence type="ECO:0000313" key="19">
    <source>
        <dbReference type="Proteomes" id="UP000269793"/>
    </source>
</evidence>
<dbReference type="SUPFAM" id="SSF81665">
    <property type="entry name" value="Calcium ATPase, transmembrane domain M"/>
    <property type="match status" value="1"/>
</dbReference>
<proteinExistence type="inferred from homology"/>
<keyword evidence="4 15" id="KW-0812">Transmembrane</keyword>
<dbReference type="Gene3D" id="1.20.1110.10">
    <property type="entry name" value="Calcium-transporting ATPase, transmembrane domain"/>
    <property type="match status" value="1"/>
</dbReference>
<evidence type="ECO:0000256" key="5">
    <source>
        <dbReference type="ARBA" id="ARBA00022723"/>
    </source>
</evidence>
<dbReference type="SFLD" id="SFLDS00003">
    <property type="entry name" value="Haloacid_Dehalogenase"/>
    <property type="match status" value="1"/>
</dbReference>
<dbReference type="Gene3D" id="3.40.1110.10">
    <property type="entry name" value="Calcium-transporting ATPase, cytoplasmic domain N"/>
    <property type="match status" value="1"/>
</dbReference>
<dbReference type="GO" id="GO:0012505">
    <property type="term" value="C:endomembrane system"/>
    <property type="evidence" value="ECO:0007669"/>
    <property type="project" value="UniProtKB-SubCell"/>
</dbReference>
<dbReference type="GO" id="GO:0016887">
    <property type="term" value="F:ATP hydrolysis activity"/>
    <property type="evidence" value="ECO:0007669"/>
    <property type="project" value="InterPro"/>
</dbReference>
<evidence type="ECO:0000256" key="1">
    <source>
        <dbReference type="ARBA" id="ARBA00004127"/>
    </source>
</evidence>